<dbReference type="GO" id="GO:0000139">
    <property type="term" value="C:Golgi membrane"/>
    <property type="evidence" value="ECO:0007669"/>
    <property type="project" value="TreeGrafter"/>
</dbReference>
<feature type="transmembrane region" description="Helical" evidence="10">
    <location>
        <begin position="374"/>
        <end position="394"/>
    </location>
</feature>
<reference evidence="14" key="1">
    <citation type="submission" date="2017-02" db="UniProtKB">
        <authorList>
            <consortium name="WormBaseParasite"/>
        </authorList>
    </citation>
    <scope>IDENTIFICATION</scope>
</reference>
<keyword evidence="4 10" id="KW-0812">Transmembrane</keyword>
<name>A0A0N4VGD7_ENTVE</name>
<reference evidence="12 13" key="2">
    <citation type="submission" date="2018-10" db="EMBL/GenBank/DDBJ databases">
        <authorList>
            <consortium name="Pathogen Informatics"/>
        </authorList>
    </citation>
    <scope>NUCLEOTIDE SEQUENCE [LARGE SCALE GENOMIC DNA]</scope>
</reference>
<dbReference type="PROSITE" id="PS50192">
    <property type="entry name" value="T_SNARE"/>
    <property type="match status" value="1"/>
</dbReference>
<evidence type="ECO:0000256" key="8">
    <source>
        <dbReference type="ARBA" id="ARBA00023136"/>
    </source>
</evidence>
<dbReference type="GO" id="GO:0006906">
    <property type="term" value="P:vesicle fusion"/>
    <property type="evidence" value="ECO:0007669"/>
    <property type="project" value="TreeGrafter"/>
</dbReference>
<evidence type="ECO:0000313" key="14">
    <source>
        <dbReference type="WBParaSite" id="EVEC_0000984701-mRNA-1"/>
    </source>
</evidence>
<evidence type="ECO:0000313" key="12">
    <source>
        <dbReference type="EMBL" id="VDD94481.1"/>
    </source>
</evidence>
<proteinExistence type="inferred from homology"/>
<dbReference type="GO" id="GO:0006886">
    <property type="term" value="P:intracellular protein transport"/>
    <property type="evidence" value="ECO:0007669"/>
    <property type="project" value="InterPro"/>
</dbReference>
<dbReference type="GO" id="GO:0031201">
    <property type="term" value="C:SNARE complex"/>
    <property type="evidence" value="ECO:0007669"/>
    <property type="project" value="TreeGrafter"/>
</dbReference>
<evidence type="ECO:0000259" key="11">
    <source>
        <dbReference type="PROSITE" id="PS50192"/>
    </source>
</evidence>
<gene>
    <name evidence="12" type="ORF">EVEC_LOCUS9232</name>
</gene>
<protein>
    <submittedName>
        <fullName evidence="14">t-SNARE coiled-coil homology domain-containing protein</fullName>
    </submittedName>
</protein>
<evidence type="ECO:0000256" key="3">
    <source>
        <dbReference type="ARBA" id="ARBA00022448"/>
    </source>
</evidence>
<dbReference type="Gene3D" id="1.20.58.70">
    <property type="match status" value="1"/>
</dbReference>
<dbReference type="GO" id="GO:0005484">
    <property type="term" value="F:SNAP receptor activity"/>
    <property type="evidence" value="ECO:0007669"/>
    <property type="project" value="InterPro"/>
</dbReference>
<dbReference type="InterPro" id="IPR045242">
    <property type="entry name" value="Syntaxin"/>
</dbReference>
<feature type="region of interest" description="Disordered" evidence="9">
    <location>
        <begin position="245"/>
        <end position="265"/>
    </location>
</feature>
<comment type="similarity">
    <text evidence="2">Belongs to the syntaxin family.</text>
</comment>
<feature type="domain" description="T-SNARE coiled-coil homology" evidence="11">
    <location>
        <begin position="303"/>
        <end position="365"/>
    </location>
</feature>
<dbReference type="Pfam" id="PF05739">
    <property type="entry name" value="SNARE"/>
    <property type="match status" value="1"/>
</dbReference>
<dbReference type="EMBL" id="UXUI01009902">
    <property type="protein sequence ID" value="VDD94481.1"/>
    <property type="molecule type" value="Genomic_DNA"/>
</dbReference>
<dbReference type="AlphaFoldDB" id="A0A0N4VGD7"/>
<keyword evidence="6 10" id="KW-1133">Transmembrane helix</keyword>
<evidence type="ECO:0000256" key="5">
    <source>
        <dbReference type="ARBA" id="ARBA00022775"/>
    </source>
</evidence>
<dbReference type="PROSITE" id="PS00914">
    <property type="entry name" value="SYNTAXIN"/>
    <property type="match status" value="1"/>
</dbReference>
<evidence type="ECO:0000256" key="7">
    <source>
        <dbReference type="ARBA" id="ARBA00023054"/>
    </source>
</evidence>
<dbReference type="SMART" id="SM00397">
    <property type="entry name" value="t_SNARE"/>
    <property type="match status" value="1"/>
</dbReference>
<dbReference type="CDD" id="cd15844">
    <property type="entry name" value="SNARE_syntaxin5"/>
    <property type="match status" value="1"/>
</dbReference>
<evidence type="ECO:0000256" key="4">
    <source>
        <dbReference type="ARBA" id="ARBA00022692"/>
    </source>
</evidence>
<evidence type="ECO:0000256" key="9">
    <source>
        <dbReference type="SAM" id="MobiDB-lite"/>
    </source>
</evidence>
<accession>A0A0N4VGD7</accession>
<dbReference type="WBParaSite" id="EVEC_0000984701-mRNA-1">
    <property type="protein sequence ID" value="EVEC_0000984701-mRNA-1"/>
    <property type="gene ID" value="EVEC_0000984701"/>
</dbReference>
<keyword evidence="7" id="KW-0175">Coiled coil</keyword>
<keyword evidence="8 10" id="KW-0472">Membrane</keyword>
<dbReference type="InterPro" id="IPR006012">
    <property type="entry name" value="Syntaxin/epimorphin_CS"/>
</dbReference>
<evidence type="ECO:0000256" key="1">
    <source>
        <dbReference type="ARBA" id="ARBA00004211"/>
    </source>
</evidence>
<dbReference type="GO" id="GO:0000149">
    <property type="term" value="F:SNARE binding"/>
    <property type="evidence" value="ECO:0007669"/>
    <property type="project" value="TreeGrafter"/>
</dbReference>
<dbReference type="SUPFAM" id="SSF47661">
    <property type="entry name" value="t-snare proteins"/>
    <property type="match status" value="1"/>
</dbReference>
<dbReference type="PANTHER" id="PTHR19957">
    <property type="entry name" value="SYNTAXIN"/>
    <property type="match status" value="1"/>
</dbReference>
<keyword evidence="13" id="KW-1185">Reference proteome</keyword>
<dbReference type="STRING" id="51028.A0A0N4VGD7"/>
<dbReference type="GO" id="GO:0006888">
    <property type="term" value="P:endoplasmic reticulum to Golgi vesicle-mediated transport"/>
    <property type="evidence" value="ECO:0007669"/>
    <property type="project" value="TreeGrafter"/>
</dbReference>
<dbReference type="Proteomes" id="UP000274131">
    <property type="component" value="Unassembled WGS sequence"/>
</dbReference>
<keyword evidence="3" id="KW-0813">Transport</keyword>
<dbReference type="InterPro" id="IPR000727">
    <property type="entry name" value="T_SNARE_dom"/>
</dbReference>
<dbReference type="GO" id="GO:0006836">
    <property type="term" value="P:neurotransmitter transport"/>
    <property type="evidence" value="ECO:0007669"/>
    <property type="project" value="UniProtKB-KW"/>
</dbReference>
<evidence type="ECO:0000256" key="6">
    <source>
        <dbReference type="ARBA" id="ARBA00022989"/>
    </source>
</evidence>
<evidence type="ECO:0000313" key="13">
    <source>
        <dbReference type="Proteomes" id="UP000274131"/>
    </source>
</evidence>
<dbReference type="InterPro" id="IPR010989">
    <property type="entry name" value="SNARE"/>
</dbReference>
<dbReference type="OrthoDB" id="421009at2759"/>
<dbReference type="PANTHER" id="PTHR19957:SF3">
    <property type="entry name" value="SYNTAXIN-5"/>
    <property type="match status" value="1"/>
</dbReference>
<comment type="subcellular location">
    <subcellularLocation>
        <location evidence="1">Membrane</location>
        <topology evidence="1">Single-pass type IV membrane protein</topology>
    </subcellularLocation>
</comment>
<organism evidence="14">
    <name type="scientific">Enterobius vermicularis</name>
    <name type="common">Human pinworm</name>
    <dbReference type="NCBI Taxonomy" id="51028"/>
    <lineage>
        <taxon>Eukaryota</taxon>
        <taxon>Metazoa</taxon>
        <taxon>Ecdysozoa</taxon>
        <taxon>Nematoda</taxon>
        <taxon>Chromadorea</taxon>
        <taxon>Rhabditida</taxon>
        <taxon>Spirurina</taxon>
        <taxon>Oxyuridomorpha</taxon>
        <taxon>Oxyuroidea</taxon>
        <taxon>Oxyuridae</taxon>
        <taxon>Enterobius</taxon>
    </lineage>
</organism>
<dbReference type="GO" id="GO:0048278">
    <property type="term" value="P:vesicle docking"/>
    <property type="evidence" value="ECO:0007669"/>
    <property type="project" value="TreeGrafter"/>
</dbReference>
<sequence length="395" mass="44515">MSELPLTVTRRRFAGNSGRLLEEADSQESNKKLLNYSTNAFSTLSNFSQSLWTSAQHTFYPVSSAPDLRNFAVESNSYDNTASAPLYLCNQEMPYRDRTAEFRTAAKSYQMKVQGNGFVARDQHNGLLQQSVQFNQLAKRVGRDLSQTCAKMEKLTELAKKRSLFDDRLVEMEELSQIIKQDITGLNKQIAFLQEHSKGRVSNSKADQGRGHSQLVVVGLQSRLASVSKDFQNVLELRTENLKQQKSRREKFGHSQPVPSSLPPSLSAGNMGSILLQEEISASSSVAVDIDNIERGNMTLERDSYVQARSSTMENIESSISELGQIFRQLAFLVSEQGEMITRIDSNVEETSLNVEAAHTELVKYFHSISQNRWLMIKVFGVLILFFIIFVLFLT</sequence>
<evidence type="ECO:0000256" key="10">
    <source>
        <dbReference type="SAM" id="Phobius"/>
    </source>
</evidence>
<evidence type="ECO:0000256" key="2">
    <source>
        <dbReference type="ARBA" id="ARBA00009063"/>
    </source>
</evidence>
<keyword evidence="5" id="KW-0532">Neurotransmitter transport</keyword>